<organism evidence="3 4">
    <name type="scientific">Tritrichomonas musculus</name>
    <dbReference type="NCBI Taxonomy" id="1915356"/>
    <lineage>
        <taxon>Eukaryota</taxon>
        <taxon>Metamonada</taxon>
        <taxon>Parabasalia</taxon>
        <taxon>Tritrichomonadida</taxon>
        <taxon>Tritrichomonadidae</taxon>
        <taxon>Tritrichomonas</taxon>
    </lineage>
</organism>
<dbReference type="EMBL" id="JAPFFF010000016">
    <property type="protein sequence ID" value="KAK8865451.1"/>
    <property type="molecule type" value="Genomic_DNA"/>
</dbReference>
<dbReference type="Proteomes" id="UP001470230">
    <property type="component" value="Unassembled WGS sequence"/>
</dbReference>
<dbReference type="PANTHER" id="PTHR43031:SF1">
    <property type="entry name" value="PYRIDINE NUCLEOTIDE-DISULPHIDE OXIDOREDUCTASE"/>
    <property type="match status" value="1"/>
</dbReference>
<keyword evidence="4" id="KW-1185">Reference proteome</keyword>
<proteinExistence type="predicted"/>
<protein>
    <recommendedName>
        <fullName evidence="2">Rhodanese domain-containing protein</fullName>
    </recommendedName>
</protein>
<feature type="transmembrane region" description="Helical" evidence="1">
    <location>
        <begin position="27"/>
        <end position="50"/>
    </location>
</feature>
<dbReference type="SUPFAM" id="SSF52821">
    <property type="entry name" value="Rhodanese/Cell cycle control phosphatase"/>
    <property type="match status" value="1"/>
</dbReference>
<dbReference type="InterPro" id="IPR001763">
    <property type="entry name" value="Rhodanese-like_dom"/>
</dbReference>
<sequence length="163" mass="18351">MESVTTQPLFSDENNIKQSKPKSNVKFYVIIVISLVVSLAIGFLIGHFVFRKKIKETIVIYGDPVSEITDPMNTYALIDVRNQTEWNEVRIVSAILIPIYELEQKIGDHVQNKSFPVRVFCKSGGRASKAKEKLLVMGYKNVLNLGGIERAAELIKDAVVIRN</sequence>
<name>A0ABR2IN51_9EUKA</name>
<dbReference type="SMART" id="SM00450">
    <property type="entry name" value="RHOD"/>
    <property type="match status" value="1"/>
</dbReference>
<dbReference type="Pfam" id="PF00581">
    <property type="entry name" value="Rhodanese"/>
    <property type="match status" value="1"/>
</dbReference>
<dbReference type="PROSITE" id="PS50206">
    <property type="entry name" value="RHODANESE_3"/>
    <property type="match status" value="1"/>
</dbReference>
<keyword evidence="1" id="KW-0472">Membrane</keyword>
<reference evidence="3 4" key="1">
    <citation type="submission" date="2024-04" db="EMBL/GenBank/DDBJ databases">
        <title>Tritrichomonas musculus Genome.</title>
        <authorList>
            <person name="Alves-Ferreira E."/>
            <person name="Grigg M."/>
            <person name="Lorenzi H."/>
            <person name="Galac M."/>
        </authorList>
    </citation>
    <scope>NUCLEOTIDE SEQUENCE [LARGE SCALE GENOMIC DNA]</scope>
    <source>
        <strain evidence="3 4">EAF2021</strain>
    </source>
</reference>
<dbReference type="CDD" id="cd00158">
    <property type="entry name" value="RHOD"/>
    <property type="match status" value="1"/>
</dbReference>
<dbReference type="InterPro" id="IPR050229">
    <property type="entry name" value="GlpE_sulfurtransferase"/>
</dbReference>
<keyword evidence="1" id="KW-1133">Transmembrane helix</keyword>
<keyword evidence="1" id="KW-0812">Transmembrane</keyword>
<dbReference type="Gene3D" id="3.40.250.10">
    <property type="entry name" value="Rhodanese-like domain"/>
    <property type="match status" value="1"/>
</dbReference>
<dbReference type="InterPro" id="IPR036873">
    <property type="entry name" value="Rhodanese-like_dom_sf"/>
</dbReference>
<evidence type="ECO:0000313" key="4">
    <source>
        <dbReference type="Proteomes" id="UP001470230"/>
    </source>
</evidence>
<accession>A0ABR2IN51</accession>
<feature type="domain" description="Rhodanese" evidence="2">
    <location>
        <begin position="71"/>
        <end position="149"/>
    </location>
</feature>
<evidence type="ECO:0000259" key="2">
    <source>
        <dbReference type="PROSITE" id="PS50206"/>
    </source>
</evidence>
<gene>
    <name evidence="3" type="ORF">M9Y10_010999</name>
</gene>
<comment type="caution">
    <text evidence="3">The sequence shown here is derived from an EMBL/GenBank/DDBJ whole genome shotgun (WGS) entry which is preliminary data.</text>
</comment>
<dbReference type="PANTHER" id="PTHR43031">
    <property type="entry name" value="FAD-DEPENDENT OXIDOREDUCTASE"/>
    <property type="match status" value="1"/>
</dbReference>
<evidence type="ECO:0000313" key="3">
    <source>
        <dbReference type="EMBL" id="KAK8865451.1"/>
    </source>
</evidence>
<evidence type="ECO:0000256" key="1">
    <source>
        <dbReference type="SAM" id="Phobius"/>
    </source>
</evidence>